<keyword evidence="6" id="KW-1185">Reference proteome</keyword>
<evidence type="ECO:0000256" key="1">
    <source>
        <dbReference type="ARBA" id="ARBA00008645"/>
    </source>
</evidence>
<evidence type="ECO:0000259" key="3">
    <source>
        <dbReference type="Pfam" id="PF12146"/>
    </source>
</evidence>
<evidence type="ECO:0000256" key="2">
    <source>
        <dbReference type="ARBA" id="ARBA00022801"/>
    </source>
</evidence>
<reference evidence="5 6" key="1">
    <citation type="submission" date="2017-02" db="EMBL/GenBank/DDBJ databases">
        <title>The new phylogeny of genus Mycobacterium.</title>
        <authorList>
            <person name="Tortoli E."/>
            <person name="Trovato A."/>
            <person name="Cirillo D.M."/>
        </authorList>
    </citation>
    <scope>NUCLEOTIDE SEQUENCE [LARGE SCALE GENOMIC DNA]</scope>
    <source>
        <strain evidence="5 6">DSM 45439</strain>
    </source>
</reference>
<reference evidence="4" key="3">
    <citation type="journal article" date="2022" name="BMC Genomics">
        <title>Comparative genome analysis of mycobacteria focusing on tRNA and non-coding RNA.</title>
        <authorList>
            <person name="Behra P.R.K."/>
            <person name="Pettersson B.M.F."/>
            <person name="Ramesh M."/>
            <person name="Das S."/>
            <person name="Dasgupta S."/>
            <person name="Kirsebom L.A."/>
        </authorList>
    </citation>
    <scope>NUCLEOTIDE SEQUENCE</scope>
    <source>
        <strain evidence="4">DSM 45439</strain>
    </source>
</reference>
<comment type="similarity">
    <text evidence="1">Belongs to the AB hydrolase superfamily.</text>
</comment>
<reference evidence="4" key="2">
    <citation type="submission" date="2020-07" db="EMBL/GenBank/DDBJ databases">
        <authorList>
            <person name="Pettersson B.M.F."/>
            <person name="Behra P.R.K."/>
            <person name="Ramesh M."/>
            <person name="Das S."/>
            <person name="Dasgupta S."/>
            <person name="Kirsebom L.A."/>
        </authorList>
    </citation>
    <scope>NUCLEOTIDE SEQUENCE</scope>
    <source>
        <strain evidence="4">DSM 45439</strain>
    </source>
</reference>
<protein>
    <submittedName>
        <fullName evidence="4">Alpha/beta fold hydrolase</fullName>
    </submittedName>
    <submittedName>
        <fullName evidence="5">Alpha/beta hydrolase</fullName>
    </submittedName>
</protein>
<dbReference type="EMBL" id="MVHL01000079">
    <property type="protein sequence ID" value="ORA42295.1"/>
    <property type="molecule type" value="Genomic_DNA"/>
</dbReference>
<dbReference type="RefSeq" id="WP_023860946.1">
    <property type="nucleotide sequence ID" value="NZ_JACKTG010000066.1"/>
</dbReference>
<evidence type="ECO:0000313" key="7">
    <source>
        <dbReference type="Proteomes" id="UP001207588"/>
    </source>
</evidence>
<evidence type="ECO:0000313" key="6">
    <source>
        <dbReference type="Proteomes" id="UP000192293"/>
    </source>
</evidence>
<feature type="domain" description="Serine aminopeptidase S33" evidence="3">
    <location>
        <begin position="31"/>
        <end position="275"/>
    </location>
</feature>
<dbReference type="PANTHER" id="PTHR22946:SF9">
    <property type="entry name" value="POLYKETIDE TRANSFERASE AF380"/>
    <property type="match status" value="1"/>
</dbReference>
<dbReference type="SUPFAM" id="SSF53474">
    <property type="entry name" value="alpha/beta-Hydrolases"/>
    <property type="match status" value="1"/>
</dbReference>
<dbReference type="Gene3D" id="3.40.50.1820">
    <property type="entry name" value="alpha/beta hydrolase"/>
    <property type="match status" value="1"/>
</dbReference>
<dbReference type="InterPro" id="IPR022742">
    <property type="entry name" value="Hydrolase_4"/>
</dbReference>
<dbReference type="GO" id="GO:0052689">
    <property type="term" value="F:carboxylic ester hydrolase activity"/>
    <property type="evidence" value="ECO:0007669"/>
    <property type="project" value="UniProtKB-ARBA"/>
</dbReference>
<proteinExistence type="inferred from homology"/>
<sequence length="315" mass="33872">MAPSIQRHKVMFPSADGQCAAWHYPGEIGACVVMAAGLAVTKEPGTDRLAKRFQDAGYHVLAFDYRCLGESSGTSRQLVRFRDQLADYHAAVDFAATLPGVDRDKLAIWGFSASGGHALVIAARHPRIAAAIAHAPAVDGLHAMRNALRYMTPQAFTRLISRAAVDTVGGMFGRQPLLVPLAGERGAVAALTTPDSRNYVRALNPGNRYPEWCQAVAARSAIRIGFYRPGRYAKHIRCPLLVVAYSDDGVAPPGPAIHLAQRAPRGQLALLPGGHYATFLDGEEEAVQAMLSFLARALSRPGFTRDAAPRSIPRT</sequence>
<comment type="caution">
    <text evidence="4">The sequence shown here is derived from an EMBL/GenBank/DDBJ whole genome shotgun (WGS) entry which is preliminary data.</text>
</comment>
<keyword evidence="2 4" id="KW-0378">Hydrolase</keyword>
<dbReference type="Pfam" id="PF12146">
    <property type="entry name" value="Hydrolase_4"/>
    <property type="match status" value="1"/>
</dbReference>
<organism evidence="4 7">
    <name type="scientific">Mycobacterium bouchedurhonense</name>
    <dbReference type="NCBI Taxonomy" id="701041"/>
    <lineage>
        <taxon>Bacteria</taxon>
        <taxon>Bacillati</taxon>
        <taxon>Actinomycetota</taxon>
        <taxon>Actinomycetes</taxon>
        <taxon>Mycobacteriales</taxon>
        <taxon>Mycobacteriaceae</taxon>
        <taxon>Mycobacterium</taxon>
        <taxon>Mycobacterium avium complex (MAC)</taxon>
    </lineage>
</organism>
<dbReference type="Proteomes" id="UP001207588">
    <property type="component" value="Unassembled WGS sequence"/>
</dbReference>
<name>A0AAW5SAW8_MYCBC</name>
<dbReference type="Proteomes" id="UP000192293">
    <property type="component" value="Unassembled WGS sequence"/>
</dbReference>
<dbReference type="InterPro" id="IPR050261">
    <property type="entry name" value="FrsA_esterase"/>
</dbReference>
<dbReference type="AlphaFoldDB" id="A0AAW5SAW8"/>
<evidence type="ECO:0000313" key="4">
    <source>
        <dbReference type="EMBL" id="MCV6991764.1"/>
    </source>
</evidence>
<evidence type="ECO:0000313" key="5">
    <source>
        <dbReference type="EMBL" id="ORA42295.1"/>
    </source>
</evidence>
<accession>A0AAW5SAW8</accession>
<dbReference type="Gene3D" id="1.10.10.800">
    <property type="match status" value="1"/>
</dbReference>
<dbReference type="PANTHER" id="PTHR22946">
    <property type="entry name" value="DIENELACTONE HYDROLASE DOMAIN-CONTAINING PROTEIN-RELATED"/>
    <property type="match status" value="1"/>
</dbReference>
<dbReference type="InterPro" id="IPR029058">
    <property type="entry name" value="AB_hydrolase_fold"/>
</dbReference>
<gene>
    <name evidence="5" type="ORF">BST19_25415</name>
    <name evidence="4" type="ORF">H7I91_21235</name>
</gene>
<dbReference type="EMBL" id="JACKTG010000066">
    <property type="protein sequence ID" value="MCV6991764.1"/>
    <property type="molecule type" value="Genomic_DNA"/>
</dbReference>